<dbReference type="RefSeq" id="WP_144572216.1">
    <property type="nucleotide sequence ID" value="NZ_VLKG01000009.1"/>
</dbReference>
<evidence type="ECO:0000313" key="2">
    <source>
        <dbReference type="EMBL" id="TWH64526.1"/>
    </source>
</evidence>
<proteinExistence type="predicted"/>
<protein>
    <submittedName>
        <fullName evidence="2">Uncharacterized protein</fullName>
    </submittedName>
</protein>
<dbReference type="OrthoDB" id="6199153at2"/>
<dbReference type="Proteomes" id="UP000319627">
    <property type="component" value="Unassembled WGS sequence"/>
</dbReference>
<dbReference type="EMBL" id="VLKG01000009">
    <property type="protein sequence ID" value="TWH64526.1"/>
    <property type="molecule type" value="Genomic_DNA"/>
</dbReference>
<gene>
    <name evidence="2" type="ORF">LX59_02479</name>
</gene>
<feature type="compositionally biased region" description="Acidic residues" evidence="1">
    <location>
        <begin position="107"/>
        <end position="116"/>
    </location>
</feature>
<evidence type="ECO:0000313" key="3">
    <source>
        <dbReference type="Proteomes" id="UP000319627"/>
    </source>
</evidence>
<feature type="region of interest" description="Disordered" evidence="1">
    <location>
        <begin position="257"/>
        <end position="291"/>
    </location>
</feature>
<accession>A0A562I125</accession>
<feature type="compositionally biased region" description="Polar residues" evidence="1">
    <location>
        <begin position="257"/>
        <end position="267"/>
    </location>
</feature>
<keyword evidence="3" id="KW-1185">Reference proteome</keyword>
<sequence length="291" mass="33233">MSVTLTAGLLLVGFFLLLIIAYINNLVEGNKLKLARQRAALTDRVRRCAVLELSLPEQMLTPKLRMLLATLELYWSEGLLEGNKKGTKLRERVQYLRQLIASATEADESAADVTEPEQEHSEASSNTPAQVRVSIGQIHTESQFNEIRYLLEDLYSLITTAGKESVISFAEVKYWQQEIKFLSSLLYLEYIANLGQLALNRKQFAKARQFFEQAIRYLSKKTTFPQREQRLEQLEQWLGQATAALLKQQLGAETTQTESLEQVQASAETPVIAKPKKQDEDDLWKKKNFYD</sequence>
<feature type="compositionally biased region" description="Basic and acidic residues" evidence="1">
    <location>
        <begin position="276"/>
        <end position="291"/>
    </location>
</feature>
<comment type="caution">
    <text evidence="2">The sequence shown here is derived from an EMBL/GenBank/DDBJ whole genome shotgun (WGS) entry which is preliminary data.</text>
</comment>
<evidence type="ECO:0000256" key="1">
    <source>
        <dbReference type="SAM" id="MobiDB-lite"/>
    </source>
</evidence>
<reference evidence="2 3" key="1">
    <citation type="submission" date="2019-07" db="EMBL/GenBank/DDBJ databases">
        <title>Genomic Encyclopedia of Type Strains, Phase I: the one thousand microbial genomes (KMG-I) project.</title>
        <authorList>
            <person name="Kyrpides N."/>
        </authorList>
    </citation>
    <scope>NUCLEOTIDE SEQUENCE [LARGE SCALE GENOMIC DNA]</scope>
    <source>
        <strain evidence="2 3">DSM 375</strain>
    </source>
</reference>
<feature type="region of interest" description="Disordered" evidence="1">
    <location>
        <begin position="107"/>
        <end position="129"/>
    </location>
</feature>
<organism evidence="2 3">
    <name type="scientific">Azomonas agilis</name>
    <dbReference type="NCBI Taxonomy" id="116849"/>
    <lineage>
        <taxon>Bacteria</taxon>
        <taxon>Pseudomonadati</taxon>
        <taxon>Pseudomonadota</taxon>
        <taxon>Gammaproteobacteria</taxon>
        <taxon>Pseudomonadales</taxon>
        <taxon>Pseudomonadaceae</taxon>
        <taxon>Azomonas</taxon>
    </lineage>
</organism>
<dbReference type="AlphaFoldDB" id="A0A562I125"/>
<name>A0A562I125_9GAMM</name>